<reference evidence="6 8" key="3">
    <citation type="submission" date="2017-11" db="EMBL/GenBank/DDBJ databases">
        <title>De-novo sequencing of pomegranate (Punica granatum L.) genome.</title>
        <authorList>
            <person name="Akparov Z."/>
            <person name="Amiraslanov A."/>
            <person name="Hajiyeva S."/>
            <person name="Abbasov M."/>
            <person name="Kaur K."/>
            <person name="Hamwieh A."/>
            <person name="Solovyev V."/>
            <person name="Salamov A."/>
            <person name="Braich B."/>
            <person name="Kosarev P."/>
            <person name="Mahmoud A."/>
            <person name="Hajiyev E."/>
            <person name="Babayeva S."/>
            <person name="Izzatullayeva V."/>
            <person name="Mammadov A."/>
            <person name="Mammadov A."/>
            <person name="Sharifova S."/>
            <person name="Ojaghi J."/>
            <person name="Eynullazada K."/>
            <person name="Bayramov B."/>
            <person name="Abdulazimova A."/>
            <person name="Shahmuradov I."/>
        </authorList>
    </citation>
    <scope>NUCLEOTIDE SEQUENCE [LARGE SCALE GENOMIC DNA]</scope>
    <source>
        <strain evidence="6">AG2017</strain>
        <strain evidence="8">cv. AG2017</strain>
        <tissue evidence="6">Leaf</tissue>
    </source>
</reference>
<reference evidence="5" key="2">
    <citation type="submission" date="2017-06" db="EMBL/GenBank/DDBJ databases">
        <title>The pomegranate genome and the genomics of punicalagin biosynthesis.</title>
        <authorList>
            <person name="Xu C."/>
        </authorList>
    </citation>
    <scope>NUCLEOTIDE SEQUENCE [LARGE SCALE GENOMIC DNA]</scope>
    <source>
        <tissue evidence="5">Fresh leaf</tissue>
    </source>
</reference>
<dbReference type="Pfam" id="PF18052">
    <property type="entry name" value="Rx_N"/>
    <property type="match status" value="1"/>
</dbReference>
<evidence type="ECO:0000256" key="2">
    <source>
        <dbReference type="ARBA" id="ARBA00022741"/>
    </source>
</evidence>
<evidence type="ECO:0000259" key="4">
    <source>
        <dbReference type="Pfam" id="PF18052"/>
    </source>
</evidence>
<dbReference type="GO" id="GO:0006952">
    <property type="term" value="P:defense response"/>
    <property type="evidence" value="ECO:0007669"/>
    <property type="project" value="UniProtKB-KW"/>
</dbReference>
<evidence type="ECO:0000256" key="3">
    <source>
        <dbReference type="ARBA" id="ARBA00022821"/>
    </source>
</evidence>
<organism evidence="5 7">
    <name type="scientific">Punica granatum</name>
    <name type="common">Pomegranate</name>
    <dbReference type="NCBI Taxonomy" id="22663"/>
    <lineage>
        <taxon>Eukaryota</taxon>
        <taxon>Viridiplantae</taxon>
        <taxon>Streptophyta</taxon>
        <taxon>Embryophyta</taxon>
        <taxon>Tracheophyta</taxon>
        <taxon>Spermatophyta</taxon>
        <taxon>Magnoliopsida</taxon>
        <taxon>eudicotyledons</taxon>
        <taxon>Gunneridae</taxon>
        <taxon>Pentapetalae</taxon>
        <taxon>rosids</taxon>
        <taxon>malvids</taxon>
        <taxon>Myrtales</taxon>
        <taxon>Lythraceae</taxon>
        <taxon>Punica</taxon>
    </lineage>
</organism>
<dbReference type="AlphaFoldDB" id="A0A218X6I0"/>
<dbReference type="EMBL" id="MTKT01002370">
    <property type="protein sequence ID" value="OWM80111.1"/>
    <property type="molecule type" value="Genomic_DNA"/>
</dbReference>
<evidence type="ECO:0000313" key="8">
    <source>
        <dbReference type="Proteomes" id="UP000233551"/>
    </source>
</evidence>
<evidence type="ECO:0000256" key="1">
    <source>
        <dbReference type="ARBA" id="ARBA00022737"/>
    </source>
</evidence>
<dbReference type="Gene3D" id="1.20.5.4130">
    <property type="match status" value="1"/>
</dbReference>
<keyword evidence="8" id="KW-1185">Reference proteome</keyword>
<dbReference type="STRING" id="22663.A0A218X6I0"/>
<keyword evidence="2" id="KW-0547">Nucleotide-binding</keyword>
<sequence length="193" mass="21824">MADVVLRSVVESVTGNLVSLVSQEIGLACGVKAELQKLQTTVSIIGGVLREADRRLVEAEDAKEWLKNLKELFYNADDLLDDFSTEVLRRRRVMGGGRRILNEMSIFFSSSNLLLYGSKMAHRVKEIRERINAIWNDRAACFPHEGNSNLTGGLVENEARLETYSFEPEMYVVGRDKDKKEVIEFLLNLDVEA</sequence>
<dbReference type="GO" id="GO:0000166">
    <property type="term" value="F:nucleotide binding"/>
    <property type="evidence" value="ECO:0007669"/>
    <property type="project" value="UniProtKB-KW"/>
</dbReference>
<dbReference type="Proteomes" id="UP000233551">
    <property type="component" value="Unassembled WGS sequence"/>
</dbReference>
<feature type="domain" description="Disease resistance N-terminal" evidence="4">
    <location>
        <begin position="9"/>
        <end position="95"/>
    </location>
</feature>
<keyword evidence="3" id="KW-0611">Plant defense</keyword>
<comment type="caution">
    <text evidence="5">The sequence shown here is derived from an EMBL/GenBank/DDBJ whole genome shotgun (WGS) entry which is preliminary data.</text>
</comment>
<reference evidence="7" key="1">
    <citation type="journal article" date="2017" name="Plant J.">
        <title>The pomegranate (Punica granatum L.) genome and the genomics of punicalagin biosynthesis.</title>
        <authorList>
            <person name="Qin G."/>
            <person name="Xu C."/>
            <person name="Ming R."/>
            <person name="Tang H."/>
            <person name="Guyot R."/>
            <person name="Kramer E.M."/>
            <person name="Hu Y."/>
            <person name="Yi X."/>
            <person name="Qi Y."/>
            <person name="Xu X."/>
            <person name="Gao Z."/>
            <person name="Pan H."/>
            <person name="Jian J."/>
            <person name="Tian Y."/>
            <person name="Yue Z."/>
            <person name="Xu Y."/>
        </authorList>
    </citation>
    <scope>NUCLEOTIDE SEQUENCE [LARGE SCALE GENOMIC DNA]</scope>
    <source>
        <strain evidence="7">cv. Dabenzi</strain>
    </source>
</reference>
<gene>
    <name evidence="5" type="ORF">CDL15_Pgr010089</name>
    <name evidence="6" type="ORF">CRG98_039440</name>
</gene>
<keyword evidence="1" id="KW-0677">Repeat</keyword>
<dbReference type="EMBL" id="PGOL01003650">
    <property type="protein sequence ID" value="PKI40188.1"/>
    <property type="molecule type" value="Genomic_DNA"/>
</dbReference>
<evidence type="ECO:0000313" key="7">
    <source>
        <dbReference type="Proteomes" id="UP000197138"/>
    </source>
</evidence>
<dbReference type="InterPro" id="IPR041118">
    <property type="entry name" value="Rx_N"/>
</dbReference>
<dbReference type="PANTHER" id="PTHR19338">
    <property type="entry name" value="TRANSLOCASE OF INNER MITOCHONDRIAL MEMBRANE 13 HOMOLOG"/>
    <property type="match status" value="1"/>
</dbReference>
<accession>A0A218X6I0</accession>
<evidence type="ECO:0000313" key="6">
    <source>
        <dbReference type="EMBL" id="PKI40188.1"/>
    </source>
</evidence>
<proteinExistence type="predicted"/>
<dbReference type="Proteomes" id="UP000197138">
    <property type="component" value="Unassembled WGS sequence"/>
</dbReference>
<dbReference type="PANTHER" id="PTHR19338:SF73">
    <property type="entry name" value="DISEASE RESISTANCE PROTEIN RGA2-LIKE"/>
    <property type="match status" value="1"/>
</dbReference>
<protein>
    <recommendedName>
        <fullName evidence="4">Disease resistance N-terminal domain-containing protein</fullName>
    </recommendedName>
</protein>
<name>A0A218X6I0_PUNGR</name>
<evidence type="ECO:0000313" key="5">
    <source>
        <dbReference type="EMBL" id="OWM80111.1"/>
    </source>
</evidence>